<feature type="repeat" description="FG-GAP" evidence="12">
    <location>
        <begin position="480"/>
        <end position="541"/>
    </location>
</feature>
<dbReference type="STRING" id="6198.A0A074Z2L6"/>
<evidence type="ECO:0000256" key="2">
    <source>
        <dbReference type="ARBA" id="ARBA00008054"/>
    </source>
</evidence>
<dbReference type="GO" id="GO:0008305">
    <property type="term" value="C:integrin complex"/>
    <property type="evidence" value="ECO:0007669"/>
    <property type="project" value="InterPro"/>
</dbReference>
<keyword evidence="17" id="KW-1185">Reference proteome</keyword>
<reference evidence="16 17" key="1">
    <citation type="submission" date="2013-11" db="EMBL/GenBank/DDBJ databases">
        <title>Opisthorchis viverrini - life in the bile duct.</title>
        <authorList>
            <person name="Young N.D."/>
            <person name="Nagarajan N."/>
            <person name="Lin S.J."/>
            <person name="Korhonen P.K."/>
            <person name="Jex A.R."/>
            <person name="Hall R.S."/>
            <person name="Safavi-Hemami H."/>
            <person name="Kaewkong W."/>
            <person name="Bertrand D."/>
            <person name="Gao S."/>
            <person name="Seet Q."/>
            <person name="Wongkham S."/>
            <person name="Teh B.T."/>
            <person name="Wongkham C."/>
            <person name="Intapan P.M."/>
            <person name="Maleewong W."/>
            <person name="Yang X."/>
            <person name="Hu M."/>
            <person name="Wang Z."/>
            <person name="Hofmann A."/>
            <person name="Sternberg P.W."/>
            <person name="Tan P."/>
            <person name="Wang J."/>
            <person name="Gasser R.B."/>
        </authorList>
    </citation>
    <scope>NUCLEOTIDE SEQUENCE [LARGE SCALE GENOMIC DNA]</scope>
</reference>
<dbReference type="GO" id="GO:0009897">
    <property type="term" value="C:external side of plasma membrane"/>
    <property type="evidence" value="ECO:0007669"/>
    <property type="project" value="TreeGrafter"/>
</dbReference>
<keyword evidence="3" id="KW-0812">Transmembrane</keyword>
<evidence type="ECO:0000256" key="4">
    <source>
        <dbReference type="ARBA" id="ARBA00022729"/>
    </source>
</evidence>
<comment type="similarity">
    <text evidence="2 13">Belongs to the integrin alpha chain family.</text>
</comment>
<organism evidence="16 17">
    <name type="scientific">Opisthorchis viverrini</name>
    <name type="common">Southeast Asian liver fluke</name>
    <dbReference type="NCBI Taxonomy" id="6198"/>
    <lineage>
        <taxon>Eukaryota</taxon>
        <taxon>Metazoa</taxon>
        <taxon>Spiralia</taxon>
        <taxon>Lophotrochozoa</taxon>
        <taxon>Platyhelminthes</taxon>
        <taxon>Trematoda</taxon>
        <taxon>Digenea</taxon>
        <taxon>Opisthorchiida</taxon>
        <taxon>Opisthorchiata</taxon>
        <taxon>Opisthorchiidae</taxon>
        <taxon>Opisthorchis</taxon>
    </lineage>
</organism>
<dbReference type="GO" id="GO:0005178">
    <property type="term" value="F:integrin binding"/>
    <property type="evidence" value="ECO:0007669"/>
    <property type="project" value="TreeGrafter"/>
</dbReference>
<dbReference type="AlphaFoldDB" id="A0A074Z2L6"/>
<dbReference type="EMBL" id="KL596984">
    <property type="protein sequence ID" value="KER21203.1"/>
    <property type="molecule type" value="Genomic_DNA"/>
</dbReference>
<feature type="domain" description="Integrin alpha second immunoglobulin-like" evidence="15">
    <location>
        <begin position="857"/>
        <end position="950"/>
    </location>
</feature>
<evidence type="ECO:0000256" key="10">
    <source>
        <dbReference type="ARBA" id="ARBA00023170"/>
    </source>
</evidence>
<keyword evidence="6 13" id="KW-0130">Cell adhesion</keyword>
<proteinExistence type="inferred from homology"/>
<dbReference type="GO" id="GO:0033627">
    <property type="term" value="P:cell adhesion mediated by integrin"/>
    <property type="evidence" value="ECO:0007669"/>
    <property type="project" value="TreeGrafter"/>
</dbReference>
<feature type="region of interest" description="Disordered" evidence="14">
    <location>
        <begin position="977"/>
        <end position="1021"/>
    </location>
</feature>
<comment type="subcellular location">
    <subcellularLocation>
        <location evidence="1 13">Membrane</location>
        <topology evidence="1 13">Single-pass type I membrane protein</topology>
    </subcellularLocation>
</comment>
<feature type="compositionally biased region" description="Polar residues" evidence="14">
    <location>
        <begin position="1009"/>
        <end position="1021"/>
    </location>
</feature>
<feature type="repeat" description="FG-GAP" evidence="12">
    <location>
        <begin position="353"/>
        <end position="416"/>
    </location>
</feature>
<evidence type="ECO:0000256" key="6">
    <source>
        <dbReference type="ARBA" id="ARBA00022889"/>
    </source>
</evidence>
<dbReference type="InterPro" id="IPR000413">
    <property type="entry name" value="Integrin_alpha"/>
</dbReference>
<dbReference type="InterPro" id="IPR032695">
    <property type="entry name" value="Integrin_dom_sf"/>
</dbReference>
<dbReference type="Gene3D" id="2.60.40.1510">
    <property type="entry name" value="ntegrin, alpha v. Chain A, domain 3"/>
    <property type="match status" value="1"/>
</dbReference>
<keyword evidence="10 13" id="KW-0675">Receptor</keyword>
<dbReference type="Proteomes" id="UP000054324">
    <property type="component" value="Unassembled WGS sequence"/>
</dbReference>
<dbReference type="GO" id="GO:0007229">
    <property type="term" value="P:integrin-mediated signaling pathway"/>
    <property type="evidence" value="ECO:0007669"/>
    <property type="project" value="UniProtKB-KW"/>
</dbReference>
<dbReference type="Gene3D" id="2.130.10.130">
    <property type="entry name" value="Integrin alpha, N-terminal"/>
    <property type="match status" value="1"/>
</dbReference>
<keyword evidence="5" id="KW-0677">Repeat</keyword>
<feature type="repeat" description="FG-GAP" evidence="12">
    <location>
        <begin position="43"/>
        <end position="99"/>
    </location>
</feature>
<evidence type="ECO:0000256" key="14">
    <source>
        <dbReference type="SAM" id="MobiDB-lite"/>
    </source>
</evidence>
<dbReference type="PANTHER" id="PTHR23220:SF122">
    <property type="entry name" value="INTEGRIN ALPHA-PS1"/>
    <property type="match status" value="1"/>
</dbReference>
<gene>
    <name evidence="16" type="ORF">T265_10413</name>
</gene>
<evidence type="ECO:0000256" key="12">
    <source>
        <dbReference type="PROSITE-ProRule" id="PRU00803"/>
    </source>
</evidence>
<dbReference type="KEGG" id="ovi:T265_10413"/>
<dbReference type="RefSeq" id="XP_009175043.1">
    <property type="nucleotide sequence ID" value="XM_009176779.1"/>
</dbReference>
<dbReference type="GeneID" id="20324581"/>
<evidence type="ECO:0000256" key="5">
    <source>
        <dbReference type="ARBA" id="ARBA00022737"/>
    </source>
</evidence>
<dbReference type="GO" id="GO:0007160">
    <property type="term" value="P:cell-matrix adhesion"/>
    <property type="evidence" value="ECO:0007669"/>
    <property type="project" value="TreeGrafter"/>
</dbReference>
<sequence>MLRSKTNWIFLFDYYVVLLVAASAPRTEKYSQVPEDDLLFPPNAVQRYAHTKPGSYFGYSVASYVGQSQSFCLVGAPRASQDRPGDLLADFGSSSSDPSSATGLVYRIDLDFKLPYCSVVPIATTDEARREHGTPTPGISSWLGGTVAAASNAQNGIQLGCDPRYIYAPEPINQTDGIRPTDSRPLHSQNLLGTGQCALYTGASMQYTSVDACIGQEEGACLAGFSADVETGTAFGEAHVVLGMPGSYLTEGNVFLGHYRGRELVNAMRLKSSPQDLKHKGFNLGYAVLLDELVRKSVPHPTPARHQNGPDVESVGLDRRVRLSLLVSSSMWLDNDYRGIVMILDQAMDLGGITYLKDQWGHIGSFFGYSLATADLDGNGIADIIVGSPYFTERKDDKDQDDSDWSVKSAKSNRPRDTLNAPREEEERDSDPNIVDRLWGRLLPDIGRVYVFHGFPSNLTSNTLVNSDSLRPDYLSRPPVILDGPKSVGGRFGHSVVSMGDVDGDSTEDLAISCPYCSDPEGTREKGAVFIYLGKKDTILEDEPFQVIWPAELPRAAPITTCGDFDTHDSGHRMFKSFGRSLSAGIDLDGNHPPDLIAGDFEKTSCSPVNNNNSDNTKNRPFVTPLRCLAAITPGGSTGAGILPYCPTLMRSGRNAEIGFEPRTVVFLRARNTIWFDSPEWDLPLARTLPWSGPDETECGTQCQFRVQLSVRVHGKPSLLQRHQTEQFKLHVAVDMDASIVNLVYKRLAGVSDMQNAGGNGFMSMGLLESVVPITIIRDTLMNANRMVLLSLTLEPQSARVRPYIWKPILLNATITPAFNAMPHVPGPKEVNSWMLHPFLGERHFVSRPLQFANPACGADNICYADLQVRMMDMSVGALEKLVVYFRERVTQRNLTVGVGNLGENAYAAQLRMTIPHQFSFVIPEELHCQSKVLPDIQATQIFRELGDPLGFTGRNLRPFVVQLNTAGAFRELDELVNDEPATSPNASEASLEPSSKPYWSPSDGSRGPLSQKTPSKSQRK</sequence>
<keyword evidence="8 13" id="KW-0401">Integrin</keyword>
<keyword evidence="11" id="KW-0325">Glycoprotein</keyword>
<feature type="region of interest" description="Disordered" evidence="14">
    <location>
        <begin position="393"/>
        <end position="431"/>
    </location>
</feature>
<feature type="compositionally biased region" description="Basic and acidic residues" evidence="14">
    <location>
        <begin position="414"/>
        <end position="425"/>
    </location>
</feature>
<dbReference type="InterPro" id="IPR013517">
    <property type="entry name" value="FG-GAP"/>
</dbReference>
<evidence type="ECO:0000256" key="11">
    <source>
        <dbReference type="ARBA" id="ARBA00023180"/>
    </source>
</evidence>
<dbReference type="SUPFAM" id="SSF69318">
    <property type="entry name" value="Integrin alpha N-terminal domain"/>
    <property type="match status" value="1"/>
</dbReference>
<evidence type="ECO:0000259" key="15">
    <source>
        <dbReference type="Pfam" id="PF20805"/>
    </source>
</evidence>
<dbReference type="InterPro" id="IPR013519">
    <property type="entry name" value="Int_alpha_beta-p"/>
</dbReference>
<keyword evidence="7" id="KW-1133">Transmembrane helix</keyword>
<evidence type="ECO:0000256" key="8">
    <source>
        <dbReference type="ARBA" id="ARBA00023037"/>
    </source>
</evidence>
<dbReference type="Pfam" id="PF01839">
    <property type="entry name" value="FG-GAP"/>
    <property type="match status" value="1"/>
</dbReference>
<evidence type="ECO:0000256" key="1">
    <source>
        <dbReference type="ARBA" id="ARBA00004479"/>
    </source>
</evidence>
<name>A0A074Z2L6_OPIVI</name>
<dbReference type="InterPro" id="IPR028994">
    <property type="entry name" value="Integrin_alpha_N"/>
</dbReference>
<keyword evidence="9" id="KW-0472">Membrane</keyword>
<dbReference type="OrthoDB" id="5573735at2759"/>
<dbReference type="PANTHER" id="PTHR23220">
    <property type="entry name" value="INTEGRIN ALPHA"/>
    <property type="match status" value="1"/>
</dbReference>
<evidence type="ECO:0000256" key="13">
    <source>
        <dbReference type="RuleBase" id="RU003762"/>
    </source>
</evidence>
<feature type="signal peptide" evidence="13">
    <location>
        <begin position="1"/>
        <end position="22"/>
    </location>
</feature>
<dbReference type="Pfam" id="PF20805">
    <property type="entry name" value="Integrin_A_Ig_2"/>
    <property type="match status" value="1"/>
</dbReference>
<dbReference type="PRINTS" id="PR01185">
    <property type="entry name" value="INTEGRINA"/>
</dbReference>
<dbReference type="GO" id="GO:0098609">
    <property type="term" value="P:cell-cell adhesion"/>
    <property type="evidence" value="ECO:0007669"/>
    <property type="project" value="TreeGrafter"/>
</dbReference>
<evidence type="ECO:0000256" key="9">
    <source>
        <dbReference type="ARBA" id="ARBA00023136"/>
    </source>
</evidence>
<dbReference type="PROSITE" id="PS51470">
    <property type="entry name" value="FG_GAP"/>
    <property type="match status" value="3"/>
</dbReference>
<dbReference type="SUPFAM" id="SSF69179">
    <property type="entry name" value="Integrin domains"/>
    <property type="match status" value="1"/>
</dbReference>
<dbReference type="CTD" id="20324581"/>
<accession>A0A074Z2L6</accession>
<evidence type="ECO:0000256" key="7">
    <source>
        <dbReference type="ARBA" id="ARBA00022989"/>
    </source>
</evidence>
<evidence type="ECO:0000313" key="17">
    <source>
        <dbReference type="Proteomes" id="UP000054324"/>
    </source>
</evidence>
<protein>
    <recommendedName>
        <fullName evidence="15">Integrin alpha second immunoglobulin-like domain-containing protein</fullName>
    </recommendedName>
</protein>
<feature type="chain" id="PRO_5001422737" description="Integrin alpha second immunoglobulin-like domain-containing protein" evidence="13">
    <location>
        <begin position="23"/>
        <end position="1021"/>
    </location>
</feature>
<keyword evidence="4 13" id="KW-0732">Signal</keyword>
<evidence type="ECO:0000313" key="16">
    <source>
        <dbReference type="EMBL" id="KER21203.1"/>
    </source>
</evidence>
<evidence type="ECO:0000256" key="3">
    <source>
        <dbReference type="ARBA" id="ARBA00022692"/>
    </source>
</evidence>
<dbReference type="SMART" id="SM00191">
    <property type="entry name" value="Int_alpha"/>
    <property type="match status" value="5"/>
</dbReference>
<dbReference type="InterPro" id="IPR048285">
    <property type="entry name" value="Integrin_alpha_Ig-like_2"/>
</dbReference>